<name>A0ACB9T893_HOLOL</name>
<sequence>MDQEQEVFKHFVNPLKAGVTKFKGVMLPVCFKDYAKEIEDMEVRDTDIWVTSFPKSATFAPYWNNIYSYWNRRNLSNILFICYEEMKQDLASVIRKVTQFLGKRELNNNEMDCLVDHLSFLNMRKNPAVAKNELLASIYECMEEEETQATLQFMRVGKVGSYIGELSEEMIDILDKWIFENVEGTDFKMAL</sequence>
<reference evidence="1" key="1">
    <citation type="submission" date="2022-04" db="EMBL/GenBank/DDBJ databases">
        <title>Chromosome-scale genome assembly of Holotrichia oblita Faldermann.</title>
        <authorList>
            <person name="Rongchong L."/>
        </authorList>
    </citation>
    <scope>NUCLEOTIDE SEQUENCE</scope>
    <source>
        <strain evidence="1">81SQS9</strain>
    </source>
</reference>
<dbReference type="Proteomes" id="UP001056778">
    <property type="component" value="Chromosome 4"/>
</dbReference>
<dbReference type="EMBL" id="CM043018">
    <property type="protein sequence ID" value="KAI4463026.1"/>
    <property type="molecule type" value="Genomic_DNA"/>
</dbReference>
<gene>
    <name evidence="1" type="ORF">MML48_4g00010993</name>
</gene>
<proteinExistence type="predicted"/>
<accession>A0ACB9T893</accession>
<protein>
    <submittedName>
        <fullName evidence="1">Sulfotransferase sult</fullName>
    </submittedName>
</protein>
<comment type="caution">
    <text evidence="1">The sequence shown here is derived from an EMBL/GenBank/DDBJ whole genome shotgun (WGS) entry which is preliminary data.</text>
</comment>
<organism evidence="1 2">
    <name type="scientific">Holotrichia oblita</name>
    <name type="common">Chafer beetle</name>
    <dbReference type="NCBI Taxonomy" id="644536"/>
    <lineage>
        <taxon>Eukaryota</taxon>
        <taxon>Metazoa</taxon>
        <taxon>Ecdysozoa</taxon>
        <taxon>Arthropoda</taxon>
        <taxon>Hexapoda</taxon>
        <taxon>Insecta</taxon>
        <taxon>Pterygota</taxon>
        <taxon>Neoptera</taxon>
        <taxon>Endopterygota</taxon>
        <taxon>Coleoptera</taxon>
        <taxon>Polyphaga</taxon>
        <taxon>Scarabaeiformia</taxon>
        <taxon>Scarabaeidae</taxon>
        <taxon>Melolonthinae</taxon>
        <taxon>Holotrichia</taxon>
    </lineage>
</organism>
<evidence type="ECO:0000313" key="1">
    <source>
        <dbReference type="EMBL" id="KAI4463026.1"/>
    </source>
</evidence>
<keyword evidence="2" id="KW-1185">Reference proteome</keyword>
<evidence type="ECO:0000313" key="2">
    <source>
        <dbReference type="Proteomes" id="UP001056778"/>
    </source>
</evidence>